<reference evidence="3 4" key="1">
    <citation type="submission" date="2018-12" db="EMBL/GenBank/DDBJ databases">
        <title>Draft genome sequence of Embleya hyalina NBRC 13850T.</title>
        <authorList>
            <person name="Komaki H."/>
            <person name="Hosoyama A."/>
            <person name="Kimura A."/>
            <person name="Ichikawa N."/>
            <person name="Tamura T."/>
        </authorList>
    </citation>
    <scope>NUCLEOTIDE SEQUENCE [LARGE SCALE GENOMIC DNA]</scope>
    <source>
        <strain evidence="3 4">NBRC 13850</strain>
    </source>
</reference>
<keyword evidence="1" id="KW-0472">Membrane</keyword>
<dbReference type="Pfam" id="PF13546">
    <property type="entry name" value="DDE_5"/>
    <property type="match status" value="1"/>
</dbReference>
<keyword evidence="1" id="KW-1133">Transmembrane helix</keyword>
<organism evidence="3 4">
    <name type="scientific">Embleya hyalina</name>
    <dbReference type="NCBI Taxonomy" id="516124"/>
    <lineage>
        <taxon>Bacteria</taxon>
        <taxon>Bacillati</taxon>
        <taxon>Actinomycetota</taxon>
        <taxon>Actinomycetes</taxon>
        <taxon>Kitasatosporales</taxon>
        <taxon>Streptomycetaceae</taxon>
        <taxon>Embleya</taxon>
    </lineage>
</organism>
<comment type="caution">
    <text evidence="3">The sequence shown here is derived from an EMBL/GenBank/DDBJ whole genome shotgun (WGS) entry which is preliminary data.</text>
</comment>
<dbReference type="Proteomes" id="UP000286931">
    <property type="component" value="Unassembled WGS sequence"/>
</dbReference>
<dbReference type="PANTHER" id="PTHR33627:SF1">
    <property type="entry name" value="TRANSPOSASE"/>
    <property type="match status" value="1"/>
</dbReference>
<feature type="domain" description="Transposase IS701-like DDE" evidence="2">
    <location>
        <begin position="2"/>
        <end position="130"/>
    </location>
</feature>
<dbReference type="AlphaFoldDB" id="A0A401Z1E7"/>
<dbReference type="InterPro" id="IPR039365">
    <property type="entry name" value="IS701-like"/>
</dbReference>
<evidence type="ECO:0000313" key="3">
    <source>
        <dbReference type="EMBL" id="GCE00684.1"/>
    </source>
</evidence>
<sequence length="267" mass="29011">MDRELYLPKSRTEDRDRCRAARIPDDRDFHTKGDLAKALALRALASDPPFARVTADSAHGREGRFRRLLEQSGLGYVLAAPKSRLGMACPCIDRLFAQAPTEAWERISCGDGAKGPRVNDRTAIRLPAVAEYDHRNENQTRRRWAPARRSTTRPDEIAYHLAYAQLDTTAAEPEAAGSFEQFPDVQCDIGPAGGQRVEVQPARLRILGRAAGVGVDRARLGSTPIPTWDAYTTTFVIRAAVGAVALALALGIALLPAQLPAAVPAIP</sequence>
<accession>A0A401Z1E7</accession>
<evidence type="ECO:0000259" key="2">
    <source>
        <dbReference type="Pfam" id="PF13546"/>
    </source>
</evidence>
<protein>
    <submittedName>
        <fullName evidence="3">Transposase</fullName>
    </submittedName>
</protein>
<evidence type="ECO:0000256" key="1">
    <source>
        <dbReference type="SAM" id="Phobius"/>
    </source>
</evidence>
<keyword evidence="1" id="KW-0812">Transmembrane</keyword>
<dbReference type="EMBL" id="BIFH01000041">
    <property type="protein sequence ID" value="GCE00684.1"/>
    <property type="molecule type" value="Genomic_DNA"/>
</dbReference>
<name>A0A401Z1E7_9ACTN</name>
<feature type="transmembrane region" description="Helical" evidence="1">
    <location>
        <begin position="235"/>
        <end position="257"/>
    </location>
</feature>
<gene>
    <name evidence="3" type="ORF">EHYA_08410</name>
</gene>
<evidence type="ECO:0000313" key="4">
    <source>
        <dbReference type="Proteomes" id="UP000286931"/>
    </source>
</evidence>
<dbReference type="PANTHER" id="PTHR33627">
    <property type="entry name" value="TRANSPOSASE"/>
    <property type="match status" value="1"/>
</dbReference>
<keyword evidence="4" id="KW-1185">Reference proteome</keyword>
<proteinExistence type="predicted"/>
<dbReference type="InterPro" id="IPR038721">
    <property type="entry name" value="IS701-like_DDE_dom"/>
</dbReference>